<dbReference type="AlphaFoldDB" id="A0A2P2JW02"/>
<protein>
    <submittedName>
        <fullName evidence="1">Uncharacterized protein</fullName>
    </submittedName>
</protein>
<name>A0A2P2JW02_RHIMU</name>
<reference evidence="1" key="1">
    <citation type="submission" date="2018-02" db="EMBL/GenBank/DDBJ databases">
        <title>Rhizophora mucronata_Transcriptome.</title>
        <authorList>
            <person name="Meera S.P."/>
            <person name="Sreeshan A."/>
            <person name="Augustine A."/>
        </authorList>
    </citation>
    <scope>NUCLEOTIDE SEQUENCE</scope>
    <source>
        <tissue evidence="1">Leaf</tissue>
    </source>
</reference>
<organism evidence="1">
    <name type="scientific">Rhizophora mucronata</name>
    <name type="common">Asiatic mangrove</name>
    <dbReference type="NCBI Taxonomy" id="61149"/>
    <lineage>
        <taxon>Eukaryota</taxon>
        <taxon>Viridiplantae</taxon>
        <taxon>Streptophyta</taxon>
        <taxon>Embryophyta</taxon>
        <taxon>Tracheophyta</taxon>
        <taxon>Spermatophyta</taxon>
        <taxon>Magnoliopsida</taxon>
        <taxon>eudicotyledons</taxon>
        <taxon>Gunneridae</taxon>
        <taxon>Pentapetalae</taxon>
        <taxon>rosids</taxon>
        <taxon>fabids</taxon>
        <taxon>Malpighiales</taxon>
        <taxon>Rhizophoraceae</taxon>
        <taxon>Rhizophora</taxon>
    </lineage>
</organism>
<proteinExistence type="predicted"/>
<accession>A0A2P2JW02</accession>
<sequence>MDTLECNQILTFNFLLRITNLVISFPLSLPYSDPFTIFKFIRVLTLCTVFSKNCIPTWISYCFLGRNA</sequence>
<dbReference type="EMBL" id="GGEC01017166">
    <property type="protein sequence ID" value="MBW97649.1"/>
    <property type="molecule type" value="Transcribed_RNA"/>
</dbReference>
<evidence type="ECO:0000313" key="1">
    <source>
        <dbReference type="EMBL" id="MBW97649.1"/>
    </source>
</evidence>